<feature type="region of interest" description="Disordered" evidence="1">
    <location>
        <begin position="315"/>
        <end position="380"/>
    </location>
</feature>
<evidence type="ECO:0000256" key="1">
    <source>
        <dbReference type="SAM" id="MobiDB-lite"/>
    </source>
</evidence>
<evidence type="ECO:0000313" key="3">
    <source>
        <dbReference type="EMBL" id="CAL5137371.1"/>
    </source>
</evidence>
<feature type="region of interest" description="Disordered" evidence="1">
    <location>
        <begin position="70"/>
        <end position="102"/>
    </location>
</feature>
<dbReference type="InterPro" id="IPR000626">
    <property type="entry name" value="Ubiquitin-like_dom"/>
</dbReference>
<feature type="compositionally biased region" description="Polar residues" evidence="1">
    <location>
        <begin position="418"/>
        <end position="447"/>
    </location>
</feature>
<feature type="compositionally biased region" description="Polar residues" evidence="1">
    <location>
        <begin position="234"/>
        <end position="246"/>
    </location>
</feature>
<feature type="compositionally biased region" description="Polar residues" evidence="1">
    <location>
        <begin position="535"/>
        <end position="559"/>
    </location>
</feature>
<dbReference type="PANTHER" id="PTHR15204:SF0">
    <property type="entry name" value="LARGE PROLINE-RICH PROTEIN BAG6"/>
    <property type="match status" value="1"/>
</dbReference>
<dbReference type="SMART" id="SM00213">
    <property type="entry name" value="UBQ"/>
    <property type="match status" value="1"/>
</dbReference>
<feature type="region of interest" description="Disordered" evidence="1">
    <location>
        <begin position="502"/>
        <end position="562"/>
    </location>
</feature>
<dbReference type="PROSITE" id="PS00299">
    <property type="entry name" value="UBIQUITIN_1"/>
    <property type="match status" value="1"/>
</dbReference>
<feature type="compositionally biased region" description="Polar residues" evidence="1">
    <location>
        <begin position="353"/>
        <end position="380"/>
    </location>
</feature>
<dbReference type="SUPFAM" id="SSF54236">
    <property type="entry name" value="Ubiquitin-like"/>
    <property type="match status" value="1"/>
</dbReference>
<dbReference type="Proteomes" id="UP001497525">
    <property type="component" value="Unassembled WGS sequence"/>
</dbReference>
<organism evidence="3 4">
    <name type="scientific">Calicophoron daubneyi</name>
    <name type="common">Rumen fluke</name>
    <name type="synonym">Paramphistomum daubneyi</name>
    <dbReference type="NCBI Taxonomy" id="300641"/>
    <lineage>
        <taxon>Eukaryota</taxon>
        <taxon>Metazoa</taxon>
        <taxon>Spiralia</taxon>
        <taxon>Lophotrochozoa</taxon>
        <taxon>Platyhelminthes</taxon>
        <taxon>Trematoda</taxon>
        <taxon>Digenea</taxon>
        <taxon>Plagiorchiida</taxon>
        <taxon>Pronocephalata</taxon>
        <taxon>Paramphistomoidea</taxon>
        <taxon>Paramphistomidae</taxon>
        <taxon>Calicophoron</taxon>
    </lineage>
</organism>
<name>A0AAV2TLN3_CALDB</name>
<feature type="region of interest" description="Disordered" evidence="1">
    <location>
        <begin position="616"/>
        <end position="656"/>
    </location>
</feature>
<feature type="compositionally biased region" description="Low complexity" evidence="1">
    <location>
        <begin position="523"/>
        <end position="534"/>
    </location>
</feature>
<dbReference type="PROSITE" id="PS50053">
    <property type="entry name" value="UBIQUITIN_2"/>
    <property type="match status" value="1"/>
</dbReference>
<dbReference type="GO" id="GO:0031593">
    <property type="term" value="F:polyubiquitin modification-dependent protein binding"/>
    <property type="evidence" value="ECO:0007669"/>
    <property type="project" value="TreeGrafter"/>
</dbReference>
<comment type="caution">
    <text evidence="3">The sequence shown here is derived from an EMBL/GenBank/DDBJ whole genome shotgun (WGS) entry which is preliminary data.</text>
</comment>
<reference evidence="3" key="1">
    <citation type="submission" date="2024-06" db="EMBL/GenBank/DDBJ databases">
        <authorList>
            <person name="Liu X."/>
            <person name="Lenzi L."/>
            <person name="Haldenby T S."/>
            <person name="Uol C."/>
        </authorList>
    </citation>
    <scope>NUCLEOTIDE SEQUENCE</scope>
</reference>
<dbReference type="GO" id="GO:0051787">
    <property type="term" value="F:misfolded protein binding"/>
    <property type="evidence" value="ECO:0007669"/>
    <property type="project" value="TreeGrafter"/>
</dbReference>
<gene>
    <name evidence="3" type="ORF">CDAUBV1_LOCUS11688</name>
</gene>
<dbReference type="EMBL" id="CAXLJL010000379">
    <property type="protein sequence ID" value="CAL5137371.1"/>
    <property type="molecule type" value="Genomic_DNA"/>
</dbReference>
<feature type="region of interest" description="Disordered" evidence="1">
    <location>
        <begin position="686"/>
        <end position="733"/>
    </location>
</feature>
<dbReference type="InterPro" id="IPR019954">
    <property type="entry name" value="Ubiquitin_CS"/>
</dbReference>
<feature type="compositionally biased region" description="Low complexity" evidence="1">
    <location>
        <begin position="616"/>
        <end position="640"/>
    </location>
</feature>
<accession>A0AAV2TLN3</accession>
<feature type="compositionally biased region" description="Low complexity" evidence="1">
    <location>
        <begin position="187"/>
        <end position="209"/>
    </location>
</feature>
<proteinExistence type="predicted"/>
<feature type="compositionally biased region" description="Basic residues" evidence="1">
    <location>
        <begin position="459"/>
        <end position="470"/>
    </location>
</feature>
<dbReference type="Pfam" id="PF00240">
    <property type="entry name" value="ubiquitin"/>
    <property type="match status" value="1"/>
</dbReference>
<feature type="compositionally biased region" description="Low complexity" evidence="1">
    <location>
        <begin position="699"/>
        <end position="724"/>
    </location>
</feature>
<feature type="domain" description="Ubiquitin-like" evidence="2">
    <location>
        <begin position="2"/>
        <end position="64"/>
    </location>
</feature>
<evidence type="ECO:0000313" key="4">
    <source>
        <dbReference type="Proteomes" id="UP001497525"/>
    </source>
</evidence>
<protein>
    <recommendedName>
        <fullName evidence="2">Ubiquitin-like domain-containing protein</fullName>
    </recommendedName>
</protein>
<dbReference type="PANTHER" id="PTHR15204">
    <property type="entry name" value="LARGE PROLINE-RICH PROTEIN BAG6"/>
    <property type="match status" value="1"/>
</dbReference>
<dbReference type="GO" id="GO:0071818">
    <property type="term" value="C:BAT3 complex"/>
    <property type="evidence" value="ECO:0007669"/>
    <property type="project" value="TreeGrafter"/>
</dbReference>
<feature type="region of interest" description="Disordered" evidence="1">
    <location>
        <begin position="418"/>
        <end position="474"/>
    </location>
</feature>
<feature type="compositionally biased region" description="Basic and acidic residues" evidence="1">
    <location>
        <begin position="508"/>
        <end position="521"/>
    </location>
</feature>
<dbReference type="Gene3D" id="3.10.20.90">
    <property type="entry name" value="Phosphatidylinositol 3-kinase Catalytic Subunit, Chain A, domain 1"/>
    <property type="match status" value="1"/>
</dbReference>
<dbReference type="InterPro" id="IPR029071">
    <property type="entry name" value="Ubiquitin-like_domsf"/>
</dbReference>
<evidence type="ECO:0000259" key="2">
    <source>
        <dbReference type="PROSITE" id="PS50053"/>
    </source>
</evidence>
<feature type="compositionally biased region" description="Polar residues" evidence="1">
    <location>
        <begin position="257"/>
        <end position="277"/>
    </location>
</feature>
<feature type="region of interest" description="Disordered" evidence="1">
    <location>
        <begin position="177"/>
        <end position="280"/>
    </location>
</feature>
<dbReference type="GO" id="GO:0036503">
    <property type="term" value="P:ERAD pathway"/>
    <property type="evidence" value="ECO:0007669"/>
    <property type="project" value="TreeGrafter"/>
</dbReference>
<feature type="compositionally biased region" description="Polar residues" evidence="1">
    <location>
        <begin position="641"/>
        <end position="653"/>
    </location>
</feature>
<feature type="compositionally biased region" description="Low complexity" evidence="1">
    <location>
        <begin position="82"/>
        <end position="102"/>
    </location>
</feature>
<sequence>MFDVVIKALDGRNSEFTVDDEIKVEDFKSLVEAKLSIPVAQQRLIFQGRVLQDGSRLIDHGVQNKVIHVVPRPPPSAHRDTSATSTGATESGGSVPGPTFPGFPLGGVEMQQAIHNITSMILSGVGELGRSVHLQIPPDGGTGSHARLSSIAAREETFNRLYRQAVHLIRRMSRHPSSLQIDGTDEANLSAPDDSSADSSNPASPDADSITAGDSPKSSMPSGRSPTDKPINPESPSVTISHSDVQTAGLPSDRDAQTATHPSETQSQPVASASTPPANERPISILADMLSRHRRLWVSVEPFLEQWETMLNNESRIQEENSEPATISKPRDSTVPETGNKPSAVVGDEDPSNQEAEQTEAFSQSRENIVPNETGNESSHSWNQRFFLQVSRLLHLHAHMLHLISDFGVTPVLDTQSNPPVEAVSTSHNTETTNIQNSSPQASTTTEDASKQPEAPTKPPKKRPCPRRRLNVSDFEGHMIRARINVEPVDPYSVRLGSDLMPPPTIVTERRTQVTAVDRRRSQSASDARRSGSANPSTNAASRIPGTFSSVNSSIPSGTLGSGGTAIIHRFDIPIISMNMINLPTLIERLTPVTSSNTPSGESAVTAPAVNAARVAGASDAQGATSTTGTNTVTTPTTATSARHPQTASNSPTDPFLMCNSRHFGDGHRRLSSPYGALNVPLPPGAHFSVVPPPPHPQQPRTTSSSAEASTAAREASTTSTTSGGTAGTTGNPAFHFSSRMSFPQQLASFVSAATNAVVSAATNGFDGGRSPMNIFVSSSPIHFSVDSPSTMTAPMMASSRRATNNCCTAASTTGTTNTTTTAATARSAQGFSWVFGRENPLVSSVTMTSTLLQPSQLNSDSQSSSTNRANVTRIDLPTPTWAQPPHSGQSSVELSGVSRFISVFARALVDTVWYRLSQLALERGHQITASTQPYANKSHPSGNHDRRVPVGFLTDILSAARMELLENPPSSTQSHSNQARTTASSLDQIRVHLRHLLSHADRVVSRGEDRGHLTDSLVEVAFDECVTDADVATSESTLEQCALAWVSGTIGSGNEVDDVRASLTRLLKTHLSSQLELWRTSPTNTGFGSTLLLTLGDCCIDFLCLSDLLVSQLSSSSGLRQPSVPEDGASAQLTVFGIADDFHYLSDQLQLFLQSLRDNQPDVQFGRVLVDGIERCIQRYLTMDAESIQKRRDHLDNTCRVSRTLPAVSSTERSAQQPVQLEHCDADDTDMDELPFVDASSELPVLNSTSKVGSSSSLNKLSLPHNHAIHRKIIPDGPSPILSEHHPSERFGVATSGKISPLPEWNPQPDELPDPLISALNPNSDSARFPVDAPDLPNPEGWHAVLPAEWVRVVAGDISTMANTEQSFSVNGESQHLERFSDAYIAGMPAKRRKVMEERARALAQTPDILFTECLTDAIRTSGRGSTNQIRTNELKPMTIPSGTHTRSSHLSEGILVNGAEKETTNVSIPPKGLEMIVSLRELVSERIAARLSADPDFDPVQFPLSDEAFMKKDPQK</sequence>
<feature type="compositionally biased region" description="Polar residues" evidence="1">
    <location>
        <begin position="216"/>
        <end position="225"/>
    </location>
</feature>